<feature type="compositionally biased region" description="Basic residues" evidence="1">
    <location>
        <begin position="207"/>
        <end position="217"/>
    </location>
</feature>
<gene>
    <name evidence="2" type="ORF">PFISCL1PPCAC_27174</name>
</gene>
<reference evidence="2" key="1">
    <citation type="submission" date="2023-10" db="EMBL/GenBank/DDBJ databases">
        <title>Genome assembly of Pristionchus species.</title>
        <authorList>
            <person name="Yoshida K."/>
            <person name="Sommer R.J."/>
        </authorList>
    </citation>
    <scope>NUCLEOTIDE SEQUENCE</scope>
    <source>
        <strain evidence="2">RS5133</strain>
    </source>
</reference>
<organism evidence="2 3">
    <name type="scientific">Pristionchus fissidentatus</name>
    <dbReference type="NCBI Taxonomy" id="1538716"/>
    <lineage>
        <taxon>Eukaryota</taxon>
        <taxon>Metazoa</taxon>
        <taxon>Ecdysozoa</taxon>
        <taxon>Nematoda</taxon>
        <taxon>Chromadorea</taxon>
        <taxon>Rhabditida</taxon>
        <taxon>Rhabditina</taxon>
        <taxon>Diplogasteromorpha</taxon>
        <taxon>Diplogasteroidea</taxon>
        <taxon>Neodiplogasteridae</taxon>
        <taxon>Pristionchus</taxon>
    </lineage>
</organism>
<evidence type="ECO:0000313" key="3">
    <source>
        <dbReference type="Proteomes" id="UP001432322"/>
    </source>
</evidence>
<feature type="region of interest" description="Disordered" evidence="1">
    <location>
        <begin position="1"/>
        <end position="217"/>
    </location>
</feature>
<accession>A0AAV5X1D3</accession>
<protein>
    <submittedName>
        <fullName evidence="2">Uncharacterized protein</fullName>
    </submittedName>
</protein>
<dbReference type="Proteomes" id="UP001432322">
    <property type="component" value="Unassembled WGS sequence"/>
</dbReference>
<evidence type="ECO:0000256" key="1">
    <source>
        <dbReference type="SAM" id="MobiDB-lite"/>
    </source>
</evidence>
<comment type="caution">
    <text evidence="2">The sequence shown here is derived from an EMBL/GenBank/DDBJ whole genome shotgun (WGS) entry which is preliminary data.</text>
</comment>
<feature type="compositionally biased region" description="Polar residues" evidence="1">
    <location>
        <begin position="136"/>
        <end position="145"/>
    </location>
</feature>
<dbReference type="EMBL" id="BTSY01000007">
    <property type="protein sequence ID" value="GMT35877.1"/>
    <property type="molecule type" value="Genomic_DNA"/>
</dbReference>
<name>A0AAV5X1D3_9BILA</name>
<proteinExistence type="predicted"/>
<feature type="non-terminal residue" evidence="2">
    <location>
        <position position="217"/>
    </location>
</feature>
<feature type="non-terminal residue" evidence="2">
    <location>
        <position position="1"/>
    </location>
</feature>
<keyword evidence="3" id="KW-1185">Reference proteome</keyword>
<feature type="compositionally biased region" description="Basic residues" evidence="1">
    <location>
        <begin position="47"/>
        <end position="62"/>
    </location>
</feature>
<feature type="compositionally biased region" description="Basic residues" evidence="1">
    <location>
        <begin position="9"/>
        <end position="19"/>
    </location>
</feature>
<evidence type="ECO:0000313" key="2">
    <source>
        <dbReference type="EMBL" id="GMT35877.1"/>
    </source>
</evidence>
<sequence length="217" mass="24444">RPLPPPPSGRKKKSKKYKGNRSPSPSTSGRLEFGVGAEELSEEEARKRLKIEKKARKAARKAAARERELQRNIRNLSFNRKSPEEREPNRSSSISIPPAVDETIVDAFSVTPSEEPQIDLPSSSEPSCSKSKEHLNPTSRDASLSKSREPSHAGTINLSTSEDDENDQERPSQQTQDDSDDDIIYEETIALQTPRVIDLEASEIRNQRRKRKRRSTT</sequence>
<dbReference type="AlphaFoldDB" id="A0AAV5X1D3"/>